<sequence length="154" mass="17251">MRCLIDGMAAHVPEDGTMQRPQSCRLHSACSVISEAGEFVSSTSSSIPFMPVTSLTVMITCAGGSNANLFLILLRDRVQMFMKNVVVKNLRHHIRTEKMENAPNSLTANFKPPSFAAELRLVIEDTAIPREDRLPENMRGYFKTHLTRYLDNPV</sequence>
<protein>
    <submittedName>
        <fullName evidence="1">Uncharacterized protein</fullName>
    </submittedName>
</protein>
<evidence type="ECO:0000313" key="1">
    <source>
        <dbReference type="EMBL" id="RAK87145.1"/>
    </source>
</evidence>
<gene>
    <name evidence="1" type="ORF">BO79DRAFT_256639</name>
</gene>
<reference evidence="1" key="1">
    <citation type="submission" date="2018-02" db="EMBL/GenBank/DDBJ databases">
        <title>The genomes of Aspergillus section Nigri reveals drivers in fungal speciation.</title>
        <authorList>
            <consortium name="DOE Joint Genome Institute"/>
            <person name="Vesth T.C."/>
            <person name="Nybo J."/>
            <person name="Theobald S."/>
            <person name="Brandl J."/>
            <person name="Frisvad J.C."/>
            <person name="Nielsen K.F."/>
            <person name="Lyhne E.K."/>
            <person name="Kogle M.E."/>
            <person name="Kuo A."/>
            <person name="Riley R."/>
            <person name="Clum A."/>
            <person name="Nolan M."/>
            <person name="Lipzen A."/>
            <person name="Salamov A."/>
            <person name="Henrissat B."/>
            <person name="Wiebenga A."/>
            <person name="De vries R.P."/>
            <person name="Grigoriev I.V."/>
            <person name="Mortensen U.H."/>
            <person name="Andersen M.R."/>
            <person name="Baker S.E."/>
        </authorList>
    </citation>
    <scope>NUCLEOTIDE SEQUENCE</scope>
    <source>
        <strain evidence="1">CBS 115574</strain>
    </source>
</reference>
<name>A0ACD1IAW9_9EURO</name>
<keyword evidence="2" id="KW-1185">Reference proteome</keyword>
<dbReference type="Proteomes" id="UP000249748">
    <property type="component" value="Unassembled WGS sequence"/>
</dbReference>
<organism evidence="1 2">
    <name type="scientific">Aspergillus costaricaensis CBS 115574</name>
    <dbReference type="NCBI Taxonomy" id="1448317"/>
    <lineage>
        <taxon>Eukaryota</taxon>
        <taxon>Fungi</taxon>
        <taxon>Dikarya</taxon>
        <taxon>Ascomycota</taxon>
        <taxon>Pezizomycotina</taxon>
        <taxon>Eurotiomycetes</taxon>
        <taxon>Eurotiomycetidae</taxon>
        <taxon>Eurotiales</taxon>
        <taxon>Aspergillaceae</taxon>
        <taxon>Aspergillus</taxon>
        <taxon>Aspergillus subgen. Circumdati</taxon>
    </lineage>
</organism>
<evidence type="ECO:0000313" key="2">
    <source>
        <dbReference type="Proteomes" id="UP000249748"/>
    </source>
</evidence>
<dbReference type="EMBL" id="KZ824556">
    <property type="protein sequence ID" value="RAK87145.1"/>
    <property type="molecule type" value="Genomic_DNA"/>
</dbReference>
<accession>A0ACD1IAW9</accession>
<proteinExistence type="predicted"/>